<comment type="similarity">
    <text evidence="5 7 9">Belongs to the PTH family.</text>
</comment>
<dbReference type="NCBIfam" id="TIGR00447">
    <property type="entry name" value="pth"/>
    <property type="match status" value="1"/>
</dbReference>
<dbReference type="GO" id="GO:0000049">
    <property type="term" value="F:tRNA binding"/>
    <property type="evidence" value="ECO:0007669"/>
    <property type="project" value="UniProtKB-UniRule"/>
</dbReference>
<comment type="catalytic activity">
    <reaction evidence="7 8">
        <text>an N-acyl-L-alpha-aminoacyl-tRNA + H2O = an N-acyl-L-amino acid + a tRNA + H(+)</text>
        <dbReference type="Rhea" id="RHEA:54448"/>
        <dbReference type="Rhea" id="RHEA-COMP:10123"/>
        <dbReference type="Rhea" id="RHEA-COMP:13883"/>
        <dbReference type="ChEBI" id="CHEBI:15377"/>
        <dbReference type="ChEBI" id="CHEBI:15378"/>
        <dbReference type="ChEBI" id="CHEBI:59874"/>
        <dbReference type="ChEBI" id="CHEBI:78442"/>
        <dbReference type="ChEBI" id="CHEBI:138191"/>
        <dbReference type="EC" id="3.1.1.29"/>
    </reaction>
</comment>
<comment type="subunit">
    <text evidence="7">Monomer.</text>
</comment>
<sequence length="228" mass="24495">MPASGAVESTAARTEGSGRSSPLRLLVGLGNPGPQYADTRHNAGFWLVDALVRQQSAQFRPDAKYHGDTCRITLADRDLWLLKPMTFMNRSGQAVAALARFHRIAPTEILVIHDDLDLPTGTVRLKRGGGAGGHNGLRDLIAQLGGNDFARLRLGIGHPGDSRDVLGYVLQRTPAPERTLIETAIVDALREVPQIIAGEWAKAMQTLHSRRIESASAPASLSVNRGSG</sequence>
<keyword evidence="12" id="KW-1185">Reference proteome</keyword>
<dbReference type="GO" id="GO:0006515">
    <property type="term" value="P:protein quality control for misfolded or incompletely synthesized proteins"/>
    <property type="evidence" value="ECO:0007669"/>
    <property type="project" value="UniProtKB-UniRule"/>
</dbReference>
<dbReference type="PROSITE" id="PS01195">
    <property type="entry name" value="PEPT_TRNA_HYDROL_1"/>
    <property type="match status" value="1"/>
</dbReference>
<keyword evidence="2 7" id="KW-0820">tRNA-binding</keyword>
<feature type="region of interest" description="Disordered" evidence="10">
    <location>
        <begin position="1"/>
        <end position="24"/>
    </location>
</feature>
<evidence type="ECO:0000256" key="4">
    <source>
        <dbReference type="ARBA" id="ARBA00022884"/>
    </source>
</evidence>
<dbReference type="InterPro" id="IPR036416">
    <property type="entry name" value="Pept_tRNA_hydro_sf"/>
</dbReference>
<evidence type="ECO:0000256" key="6">
    <source>
        <dbReference type="ARBA" id="ARBA00050038"/>
    </source>
</evidence>
<evidence type="ECO:0000256" key="3">
    <source>
        <dbReference type="ARBA" id="ARBA00022801"/>
    </source>
</evidence>
<evidence type="ECO:0000256" key="7">
    <source>
        <dbReference type="HAMAP-Rule" id="MF_00083"/>
    </source>
</evidence>
<feature type="binding site" evidence="7">
    <location>
        <position position="87"/>
    </location>
    <ligand>
        <name>tRNA</name>
        <dbReference type="ChEBI" id="CHEBI:17843"/>
    </ligand>
</feature>
<comment type="function">
    <text evidence="7">Hydrolyzes ribosome-free peptidyl-tRNAs (with 1 or more amino acids incorporated), which drop off the ribosome during protein synthesis, or as a result of ribosome stalling.</text>
</comment>
<dbReference type="PANTHER" id="PTHR17224">
    <property type="entry name" value="PEPTIDYL-TRNA HYDROLASE"/>
    <property type="match status" value="1"/>
</dbReference>
<dbReference type="GO" id="GO:0004045">
    <property type="term" value="F:peptidyl-tRNA hydrolase activity"/>
    <property type="evidence" value="ECO:0007669"/>
    <property type="project" value="UniProtKB-UniRule"/>
</dbReference>
<dbReference type="PROSITE" id="PS01196">
    <property type="entry name" value="PEPT_TRNA_HYDROL_2"/>
    <property type="match status" value="1"/>
</dbReference>
<dbReference type="AlphaFoldDB" id="W6MBR1"/>
<dbReference type="PANTHER" id="PTHR17224:SF1">
    <property type="entry name" value="PEPTIDYL-TRNA HYDROLASE"/>
    <property type="match status" value="1"/>
</dbReference>
<organism evidence="11 12">
    <name type="scientific">Candidatus Competibacter denitrificans Run_A_D11</name>
    <dbReference type="NCBI Taxonomy" id="1400863"/>
    <lineage>
        <taxon>Bacteria</taxon>
        <taxon>Pseudomonadati</taxon>
        <taxon>Pseudomonadota</taxon>
        <taxon>Gammaproteobacteria</taxon>
        <taxon>Candidatus Competibacteraceae</taxon>
        <taxon>Candidatus Competibacter</taxon>
    </lineage>
</organism>
<feature type="binding site" evidence="7">
    <location>
        <position position="36"/>
    </location>
    <ligand>
        <name>tRNA</name>
        <dbReference type="ChEBI" id="CHEBI:17843"/>
    </ligand>
</feature>
<dbReference type="InterPro" id="IPR001328">
    <property type="entry name" value="Pept_tRNA_hydro"/>
</dbReference>
<dbReference type="GO" id="GO:0072344">
    <property type="term" value="P:rescue of stalled ribosome"/>
    <property type="evidence" value="ECO:0007669"/>
    <property type="project" value="UniProtKB-UniRule"/>
</dbReference>
<feature type="site" description="Stabilizes the basic form of H active site to accept a proton" evidence="7">
    <location>
        <position position="114"/>
    </location>
</feature>
<dbReference type="OrthoDB" id="9800507at2"/>
<feature type="active site" description="Proton acceptor" evidence="7">
    <location>
        <position position="41"/>
    </location>
</feature>
<evidence type="ECO:0000256" key="8">
    <source>
        <dbReference type="RuleBase" id="RU000673"/>
    </source>
</evidence>
<reference evidence="11" key="1">
    <citation type="submission" date="2013-07" db="EMBL/GenBank/DDBJ databases">
        <authorList>
            <person name="McIlroy S."/>
        </authorList>
    </citation>
    <scope>NUCLEOTIDE SEQUENCE [LARGE SCALE GENOMIC DNA]</scope>
    <source>
        <strain evidence="11">Run_A_D11</strain>
    </source>
</reference>
<dbReference type="STRING" id="1400863.BN873_60011"/>
<proteinExistence type="inferred from homology"/>
<dbReference type="Proteomes" id="UP000035760">
    <property type="component" value="Unassembled WGS sequence"/>
</dbReference>
<keyword evidence="4 7" id="KW-0694">RNA-binding</keyword>
<comment type="function">
    <text evidence="7">Catalyzes the release of premature peptidyl moieties from peptidyl-tRNA molecules trapped in stalled 50S ribosomal subunits, and thus maintains levels of free tRNAs and 50S ribosomes.</text>
</comment>
<dbReference type="FunFam" id="3.40.50.1470:FF:000001">
    <property type="entry name" value="Peptidyl-tRNA hydrolase"/>
    <property type="match status" value="1"/>
</dbReference>
<dbReference type="EC" id="3.1.1.29" evidence="1 7"/>
<dbReference type="HAMAP" id="MF_00083">
    <property type="entry name" value="Pept_tRNA_hydro_bact"/>
    <property type="match status" value="1"/>
</dbReference>
<evidence type="ECO:0000313" key="11">
    <source>
        <dbReference type="EMBL" id="CDI03600.1"/>
    </source>
</evidence>
<evidence type="ECO:0000256" key="10">
    <source>
        <dbReference type="SAM" id="MobiDB-lite"/>
    </source>
</evidence>
<name>W6MBR1_9GAMM</name>
<comment type="subcellular location">
    <subcellularLocation>
        <location evidence="7">Cytoplasm</location>
    </subcellularLocation>
</comment>
<evidence type="ECO:0000256" key="5">
    <source>
        <dbReference type="ARBA" id="ARBA00038063"/>
    </source>
</evidence>
<feature type="binding site" evidence="7">
    <location>
        <position position="89"/>
    </location>
    <ligand>
        <name>tRNA</name>
        <dbReference type="ChEBI" id="CHEBI:17843"/>
    </ligand>
</feature>
<reference evidence="11" key="2">
    <citation type="submission" date="2014-03" db="EMBL/GenBank/DDBJ databases">
        <title>Candidatus Competibacter-lineage genomes retrieved from metagenomes reveal functional metabolic diversity.</title>
        <authorList>
            <person name="McIlroy S.J."/>
            <person name="Albertsen M."/>
            <person name="Andresen E.K."/>
            <person name="Saunders A.M."/>
            <person name="Kristiansen R."/>
            <person name="Stokholm-Bjerregaard M."/>
            <person name="Nielsen K.L."/>
            <person name="Nielsen P.H."/>
        </authorList>
    </citation>
    <scope>NUCLEOTIDE SEQUENCE</scope>
    <source>
        <strain evidence="11">Run_A_D11</strain>
    </source>
</reference>
<dbReference type="EMBL" id="CBTJ020000069">
    <property type="protein sequence ID" value="CDI03600.1"/>
    <property type="molecule type" value="Genomic_DNA"/>
</dbReference>
<dbReference type="InterPro" id="IPR018171">
    <property type="entry name" value="Pept_tRNA_hydro_CS"/>
</dbReference>
<feature type="site" description="Discriminates between blocked and unblocked aminoacyl-tRNA" evidence="7">
    <location>
        <position position="31"/>
    </location>
</feature>
<feature type="binding site" evidence="7">
    <location>
        <position position="135"/>
    </location>
    <ligand>
        <name>tRNA</name>
        <dbReference type="ChEBI" id="CHEBI:17843"/>
    </ligand>
</feature>
<dbReference type="Gene3D" id="3.40.50.1470">
    <property type="entry name" value="Peptidyl-tRNA hydrolase"/>
    <property type="match status" value="1"/>
</dbReference>
<dbReference type="GO" id="GO:0005737">
    <property type="term" value="C:cytoplasm"/>
    <property type="evidence" value="ECO:0007669"/>
    <property type="project" value="UniProtKB-SubCell"/>
</dbReference>
<dbReference type="SUPFAM" id="SSF53178">
    <property type="entry name" value="Peptidyl-tRNA hydrolase-like"/>
    <property type="match status" value="1"/>
</dbReference>
<evidence type="ECO:0000256" key="2">
    <source>
        <dbReference type="ARBA" id="ARBA00022555"/>
    </source>
</evidence>
<keyword evidence="7" id="KW-0963">Cytoplasm</keyword>
<gene>
    <name evidence="7 11" type="primary">pth</name>
    <name evidence="11" type="ORF">BN873_60011</name>
</gene>
<dbReference type="Pfam" id="PF01195">
    <property type="entry name" value="Pept_tRNA_hydro"/>
    <property type="match status" value="1"/>
</dbReference>
<dbReference type="CDD" id="cd00462">
    <property type="entry name" value="PTH"/>
    <property type="match status" value="1"/>
</dbReference>
<accession>W6MBR1</accession>
<evidence type="ECO:0000256" key="9">
    <source>
        <dbReference type="RuleBase" id="RU004320"/>
    </source>
</evidence>
<protein>
    <recommendedName>
        <fullName evidence="6 7">Peptidyl-tRNA hydrolase</fullName>
        <shortName evidence="7">Pth</shortName>
        <ecNumber evidence="1 7">3.1.1.29</ecNumber>
    </recommendedName>
</protein>
<evidence type="ECO:0000313" key="12">
    <source>
        <dbReference type="Proteomes" id="UP000035760"/>
    </source>
</evidence>
<keyword evidence="3 7" id="KW-0378">Hydrolase</keyword>
<comment type="caution">
    <text evidence="11">The sequence shown here is derived from an EMBL/GenBank/DDBJ whole genome shotgun (WGS) entry which is preliminary data.</text>
</comment>
<evidence type="ECO:0000256" key="1">
    <source>
        <dbReference type="ARBA" id="ARBA00013260"/>
    </source>
</evidence>